<keyword evidence="2" id="KW-1185">Reference proteome</keyword>
<evidence type="ECO:0000313" key="2">
    <source>
        <dbReference type="Proteomes" id="UP000315363"/>
    </source>
</evidence>
<name>A0ABY3ACW1_9FLAO</name>
<evidence type="ECO:0000313" key="1">
    <source>
        <dbReference type="EMBL" id="TQO38250.1"/>
    </source>
</evidence>
<protein>
    <submittedName>
        <fullName evidence="1">Uncharacterized protein</fullName>
    </submittedName>
</protein>
<comment type="caution">
    <text evidence="1">The sequence shown here is derived from an EMBL/GenBank/DDBJ whole genome shotgun (WGS) entry which is preliminary data.</text>
</comment>
<gene>
    <name evidence="1" type="ORF">GQ41_2896</name>
</gene>
<sequence>MKTKHVMLVAMLGLLGISAYKIGEDIIAKLGMDHANAQNYIMVNFTGVMARIMAFRTTL</sequence>
<accession>A0ABY3ACW1</accession>
<organism evidence="1 2">
    <name type="scientific">Arenibacter algicola</name>
    <dbReference type="NCBI Taxonomy" id="616991"/>
    <lineage>
        <taxon>Bacteria</taxon>
        <taxon>Pseudomonadati</taxon>
        <taxon>Bacteroidota</taxon>
        <taxon>Flavobacteriia</taxon>
        <taxon>Flavobacteriales</taxon>
        <taxon>Flavobacteriaceae</taxon>
        <taxon>Arenibacter</taxon>
    </lineage>
</organism>
<dbReference type="RefSeq" id="WP_142189915.1">
    <property type="nucleotide sequence ID" value="NZ_VHIF01000001.1"/>
</dbReference>
<dbReference type="Proteomes" id="UP000315363">
    <property type="component" value="Unassembled WGS sequence"/>
</dbReference>
<dbReference type="EMBL" id="VHIF01000001">
    <property type="protein sequence ID" value="TQO38250.1"/>
    <property type="molecule type" value="Genomic_DNA"/>
</dbReference>
<reference evidence="1 2" key="1">
    <citation type="submission" date="2019-06" db="EMBL/GenBank/DDBJ databases">
        <title>A large-scale integrated study on North Sea by COGITO (Coastal Microbe Genomic &amp; Taxonomic Observatory).</title>
        <authorList>
            <person name="Teeling H."/>
        </authorList>
    </citation>
    <scope>NUCLEOTIDE SEQUENCE [LARGE SCALE GENOMIC DNA]</scope>
    <source>
        <strain evidence="1 2">MAR_2009_79</strain>
    </source>
</reference>
<proteinExistence type="predicted"/>